<proteinExistence type="predicted"/>
<dbReference type="Pfam" id="PF13456">
    <property type="entry name" value="RVT_3"/>
    <property type="match status" value="1"/>
</dbReference>
<keyword evidence="3" id="KW-1185">Reference proteome</keyword>
<dbReference type="InterPro" id="IPR012337">
    <property type="entry name" value="RNaseH-like_sf"/>
</dbReference>
<protein>
    <recommendedName>
        <fullName evidence="1">RNase H type-1 domain-containing protein</fullName>
    </recommendedName>
</protein>
<dbReference type="InterPro" id="IPR053151">
    <property type="entry name" value="RNase_H-like"/>
</dbReference>
<feature type="domain" description="RNase H type-1" evidence="1">
    <location>
        <begin position="124"/>
        <end position="179"/>
    </location>
</feature>
<organism evidence="2 3">
    <name type="scientific">Escallonia herrerae</name>
    <dbReference type="NCBI Taxonomy" id="1293975"/>
    <lineage>
        <taxon>Eukaryota</taxon>
        <taxon>Viridiplantae</taxon>
        <taxon>Streptophyta</taxon>
        <taxon>Embryophyta</taxon>
        <taxon>Tracheophyta</taxon>
        <taxon>Spermatophyta</taxon>
        <taxon>Magnoliopsida</taxon>
        <taxon>eudicotyledons</taxon>
        <taxon>Gunneridae</taxon>
        <taxon>Pentapetalae</taxon>
        <taxon>asterids</taxon>
        <taxon>campanulids</taxon>
        <taxon>Escalloniales</taxon>
        <taxon>Escalloniaceae</taxon>
        <taxon>Escallonia</taxon>
    </lineage>
</organism>
<dbReference type="EMBL" id="JAVXUP010005161">
    <property type="protein sequence ID" value="KAK2996378.1"/>
    <property type="molecule type" value="Genomic_DNA"/>
</dbReference>
<name>A0AA88RUB0_9ASTE</name>
<accession>A0AA88RUB0</accession>
<evidence type="ECO:0000259" key="1">
    <source>
        <dbReference type="Pfam" id="PF13456"/>
    </source>
</evidence>
<dbReference type="AlphaFoldDB" id="A0AA88RUB0"/>
<reference evidence="2" key="1">
    <citation type="submission" date="2022-12" db="EMBL/GenBank/DDBJ databases">
        <title>Draft genome assemblies for two species of Escallonia (Escalloniales).</title>
        <authorList>
            <person name="Chanderbali A."/>
            <person name="Dervinis C."/>
            <person name="Anghel I."/>
            <person name="Soltis D."/>
            <person name="Soltis P."/>
            <person name="Zapata F."/>
        </authorList>
    </citation>
    <scope>NUCLEOTIDE SEQUENCE</scope>
    <source>
        <strain evidence="2">UCBG64.0493</strain>
        <tissue evidence="2">Leaf</tissue>
    </source>
</reference>
<gene>
    <name evidence="2" type="ORF">RJ639_025565</name>
</gene>
<comment type="caution">
    <text evidence="2">The sequence shown here is derived from an EMBL/GenBank/DDBJ whole genome shotgun (WGS) entry which is preliminary data.</text>
</comment>
<dbReference type="SUPFAM" id="SSF53098">
    <property type="entry name" value="Ribonuclease H-like"/>
    <property type="match status" value="1"/>
</dbReference>
<dbReference type="PANTHER" id="PTHR47723">
    <property type="entry name" value="OS05G0353850 PROTEIN"/>
    <property type="match status" value="1"/>
</dbReference>
<dbReference type="PANTHER" id="PTHR47723:SF19">
    <property type="entry name" value="POLYNUCLEOTIDYL TRANSFERASE, RIBONUCLEASE H-LIKE SUPERFAMILY PROTEIN"/>
    <property type="match status" value="1"/>
</dbReference>
<dbReference type="Gene3D" id="3.30.420.10">
    <property type="entry name" value="Ribonuclease H-like superfamily/Ribonuclease H"/>
    <property type="match status" value="1"/>
</dbReference>
<sequence length="183" mass="20363">MAKFIDQNPQTFKPPVTLVREWHRQKYKNPVPRIGHQWTLAALTRSLASMDYRVAPGVTRQAPVSGSAVKICPLKTAECLGFESKISVPPIKQLEPMIVLAKNGVHQPLFSYLSFISRVRSCEDGSVKGQPGPGGGGGIIRDEYGAWVVGFDSQYWVYDSLTTELWGILQGLKIAWDKGKSFW</sequence>
<evidence type="ECO:0000313" key="3">
    <source>
        <dbReference type="Proteomes" id="UP001188597"/>
    </source>
</evidence>
<dbReference type="GO" id="GO:0004523">
    <property type="term" value="F:RNA-DNA hybrid ribonuclease activity"/>
    <property type="evidence" value="ECO:0007669"/>
    <property type="project" value="InterPro"/>
</dbReference>
<dbReference type="GO" id="GO:0003676">
    <property type="term" value="F:nucleic acid binding"/>
    <property type="evidence" value="ECO:0007669"/>
    <property type="project" value="InterPro"/>
</dbReference>
<dbReference type="InterPro" id="IPR002156">
    <property type="entry name" value="RNaseH_domain"/>
</dbReference>
<dbReference type="InterPro" id="IPR036397">
    <property type="entry name" value="RNaseH_sf"/>
</dbReference>
<dbReference type="Proteomes" id="UP001188597">
    <property type="component" value="Unassembled WGS sequence"/>
</dbReference>
<evidence type="ECO:0000313" key="2">
    <source>
        <dbReference type="EMBL" id="KAK2996378.1"/>
    </source>
</evidence>